<feature type="domain" description="Thioredoxin" evidence="10">
    <location>
        <begin position="9"/>
        <end position="154"/>
    </location>
</feature>
<proteinExistence type="inferred from homology"/>
<dbReference type="InterPro" id="IPR017937">
    <property type="entry name" value="Thioredoxin_CS"/>
</dbReference>
<dbReference type="Proteomes" id="UP000195128">
    <property type="component" value="Unassembled WGS sequence"/>
</dbReference>
<dbReference type="PANTHER" id="PTHR35891">
    <property type="entry name" value="THIOL:DISULFIDE INTERCHANGE PROTEIN DSBA"/>
    <property type="match status" value="1"/>
</dbReference>
<gene>
    <name evidence="11" type="ORF">BW686_22195</name>
</gene>
<dbReference type="RefSeq" id="WP_084919598.1">
    <property type="nucleotide sequence ID" value="NZ_JAHZNS010000042.1"/>
</dbReference>
<evidence type="ECO:0000259" key="10">
    <source>
        <dbReference type="PROSITE" id="PS51352"/>
    </source>
</evidence>
<evidence type="ECO:0000256" key="9">
    <source>
        <dbReference type="SAM" id="SignalP"/>
    </source>
</evidence>
<evidence type="ECO:0000256" key="3">
    <source>
        <dbReference type="ARBA" id="ARBA00022729"/>
    </source>
</evidence>
<evidence type="ECO:0000256" key="4">
    <source>
        <dbReference type="ARBA" id="ARBA00022764"/>
    </source>
</evidence>
<dbReference type="CDD" id="cd03019">
    <property type="entry name" value="DsbA_DsbA"/>
    <property type="match status" value="1"/>
</dbReference>
<dbReference type="PIRSF" id="PIRSF001488">
    <property type="entry name" value="Tdi_protein"/>
    <property type="match status" value="1"/>
</dbReference>
<dbReference type="PROSITE" id="PS51352">
    <property type="entry name" value="THIOREDOXIN_2"/>
    <property type="match status" value="1"/>
</dbReference>
<dbReference type="InterPro" id="IPR050824">
    <property type="entry name" value="Thiol_disulfide_DsbA"/>
</dbReference>
<sequence length="214" mass="23394">MRNLIISAALVAASLFGMSAQAAEPIEAGKQYVELKSAVPVAEPGKIEVTELFWYGCPHCYAFEPTINPWVEKLPSDVHFVRIPAMFGGPWDAHGQLFITLDMMGVEHKVHAAVFEAIQKGGKRLTDKNDMADFLATQGVNKEEFLKTFDSFAVKGKIAQYKELAKKYEVTGVPTMIVNGKYRFDLGSAGGPEKTLEVADQLIAKERAAATAAK</sequence>
<evidence type="ECO:0000313" key="11">
    <source>
        <dbReference type="EMBL" id="OUM05223.1"/>
    </source>
</evidence>
<dbReference type="InterPro" id="IPR023205">
    <property type="entry name" value="DsbA/DsbL"/>
</dbReference>
<dbReference type="SUPFAM" id="SSF52833">
    <property type="entry name" value="Thioredoxin-like"/>
    <property type="match status" value="1"/>
</dbReference>
<reference evidence="11 12" key="1">
    <citation type="submission" date="2017-01" db="EMBL/GenBank/DDBJ databases">
        <authorList>
            <person name="Mah S.A."/>
            <person name="Swanson W.J."/>
            <person name="Moy G.W."/>
            <person name="Vacquier V.D."/>
        </authorList>
    </citation>
    <scope>NUCLEOTIDE SEQUENCE [LARGE SCALE GENOMIC DNA]</scope>
    <source>
        <strain evidence="11">PDD-32b-74</strain>
    </source>
</reference>
<evidence type="ECO:0000256" key="6">
    <source>
        <dbReference type="ARBA" id="ARBA00023284"/>
    </source>
</evidence>
<evidence type="ECO:0000256" key="8">
    <source>
        <dbReference type="PIRSR" id="PIRSR001488-1"/>
    </source>
</evidence>
<keyword evidence="5 7" id="KW-1015">Disulfide bond</keyword>
<evidence type="ECO:0000256" key="2">
    <source>
        <dbReference type="ARBA" id="ARBA00005791"/>
    </source>
</evidence>
<dbReference type="InterPro" id="IPR013766">
    <property type="entry name" value="Thioredoxin_domain"/>
</dbReference>
<dbReference type="GO" id="GO:0015036">
    <property type="term" value="F:disulfide oxidoreductase activity"/>
    <property type="evidence" value="ECO:0007669"/>
    <property type="project" value="UniProtKB-ARBA"/>
</dbReference>
<comment type="similarity">
    <text evidence="2">Belongs to the thioredoxin family. DsbA subfamily.</text>
</comment>
<feature type="signal peptide" evidence="9">
    <location>
        <begin position="1"/>
        <end position="22"/>
    </location>
</feature>
<keyword evidence="4 7" id="KW-0574">Periplasm</keyword>
<feature type="chain" id="PRO_5012806113" description="Thiol:disulfide interchange protein" evidence="9">
    <location>
        <begin position="23"/>
        <end position="214"/>
    </location>
</feature>
<comment type="caution">
    <text evidence="11">The sequence shown here is derived from an EMBL/GenBank/DDBJ whole genome shotgun (WGS) entry which is preliminary data.</text>
</comment>
<dbReference type="InterPro" id="IPR036249">
    <property type="entry name" value="Thioredoxin-like_sf"/>
</dbReference>
<dbReference type="InterPro" id="IPR001853">
    <property type="entry name" value="DSBA-like_thioredoxin_dom"/>
</dbReference>
<evidence type="ECO:0000256" key="5">
    <source>
        <dbReference type="ARBA" id="ARBA00023157"/>
    </source>
</evidence>
<dbReference type="OrthoDB" id="9784896at2"/>
<keyword evidence="3 9" id="KW-0732">Signal</keyword>
<evidence type="ECO:0000313" key="12">
    <source>
        <dbReference type="Proteomes" id="UP000195128"/>
    </source>
</evidence>
<accession>A0A244EL78</accession>
<name>A0A244EL78_PSESX</name>
<protein>
    <recommendedName>
        <fullName evidence="7">Thiol:disulfide interchange protein</fullName>
    </recommendedName>
</protein>
<evidence type="ECO:0000256" key="7">
    <source>
        <dbReference type="PIRNR" id="PIRNR001488"/>
    </source>
</evidence>
<dbReference type="EMBL" id="MTSA01000020">
    <property type="protein sequence ID" value="OUM05223.1"/>
    <property type="molecule type" value="Genomic_DNA"/>
</dbReference>
<dbReference type="Pfam" id="PF01323">
    <property type="entry name" value="DSBA"/>
    <property type="match status" value="1"/>
</dbReference>
<organism evidence="11 12">
    <name type="scientific">Pseudomonas syringae</name>
    <dbReference type="NCBI Taxonomy" id="317"/>
    <lineage>
        <taxon>Bacteria</taxon>
        <taxon>Pseudomonadati</taxon>
        <taxon>Pseudomonadota</taxon>
        <taxon>Gammaproteobacteria</taxon>
        <taxon>Pseudomonadales</taxon>
        <taxon>Pseudomonadaceae</taxon>
        <taxon>Pseudomonas</taxon>
    </lineage>
</organism>
<keyword evidence="6" id="KW-0676">Redox-active center</keyword>
<dbReference type="PANTHER" id="PTHR35891:SF2">
    <property type="entry name" value="THIOL:DISULFIDE INTERCHANGE PROTEIN DSBA"/>
    <property type="match status" value="1"/>
</dbReference>
<dbReference type="GO" id="GO:0042597">
    <property type="term" value="C:periplasmic space"/>
    <property type="evidence" value="ECO:0007669"/>
    <property type="project" value="UniProtKB-SubCell"/>
</dbReference>
<dbReference type="PROSITE" id="PS00194">
    <property type="entry name" value="THIOREDOXIN_1"/>
    <property type="match status" value="1"/>
</dbReference>
<feature type="disulfide bond" description="Redox-active" evidence="8">
    <location>
        <begin position="57"/>
        <end position="60"/>
    </location>
</feature>
<dbReference type="Gene3D" id="3.40.30.10">
    <property type="entry name" value="Glutaredoxin"/>
    <property type="match status" value="1"/>
</dbReference>
<comment type="subcellular location">
    <subcellularLocation>
        <location evidence="1 7">Periplasm</location>
    </subcellularLocation>
</comment>
<dbReference type="AlphaFoldDB" id="A0A244EL78"/>
<evidence type="ECO:0000256" key="1">
    <source>
        <dbReference type="ARBA" id="ARBA00004418"/>
    </source>
</evidence>